<dbReference type="AlphaFoldDB" id="A0A7W8SHF0"/>
<dbReference type="EC" id="2.6.1.42" evidence="6"/>
<evidence type="ECO:0000313" key="6">
    <source>
        <dbReference type="EMBL" id="MBB5475177.1"/>
    </source>
</evidence>
<dbReference type="Proteomes" id="UP000564629">
    <property type="component" value="Unassembled WGS sequence"/>
</dbReference>
<dbReference type="GO" id="GO:0046394">
    <property type="term" value="P:carboxylic acid biosynthetic process"/>
    <property type="evidence" value="ECO:0007669"/>
    <property type="project" value="UniProtKB-ARBA"/>
</dbReference>
<accession>A0A7W8SHF0</accession>
<dbReference type="InterPro" id="IPR001544">
    <property type="entry name" value="Aminotrans_IV"/>
</dbReference>
<evidence type="ECO:0000256" key="4">
    <source>
        <dbReference type="RuleBase" id="RU004106"/>
    </source>
</evidence>
<dbReference type="PANTHER" id="PTHR42743:SF11">
    <property type="entry name" value="AMINODEOXYCHORISMATE LYASE"/>
    <property type="match status" value="1"/>
</dbReference>
<dbReference type="SUPFAM" id="SSF56752">
    <property type="entry name" value="D-aminoacid aminotransferase-like PLP-dependent enzymes"/>
    <property type="match status" value="1"/>
</dbReference>
<name>A0A7W8SHF0_9CELL</name>
<evidence type="ECO:0000256" key="5">
    <source>
        <dbReference type="RuleBase" id="RU004516"/>
    </source>
</evidence>
<organism evidence="6 7">
    <name type="scientific">Cellulomonas hominis</name>
    <dbReference type="NCBI Taxonomy" id="156981"/>
    <lineage>
        <taxon>Bacteria</taxon>
        <taxon>Bacillati</taxon>
        <taxon>Actinomycetota</taxon>
        <taxon>Actinomycetes</taxon>
        <taxon>Micrococcales</taxon>
        <taxon>Cellulomonadaceae</taxon>
        <taxon>Cellulomonas</taxon>
    </lineage>
</organism>
<proteinExistence type="inferred from homology"/>
<dbReference type="GO" id="GO:0008652">
    <property type="term" value="P:amino acid biosynthetic process"/>
    <property type="evidence" value="ECO:0007669"/>
    <property type="project" value="UniProtKB-ARBA"/>
</dbReference>
<dbReference type="PROSITE" id="PS00770">
    <property type="entry name" value="AA_TRANSFER_CLASS_4"/>
    <property type="match status" value="1"/>
</dbReference>
<dbReference type="GO" id="GO:0005829">
    <property type="term" value="C:cytosol"/>
    <property type="evidence" value="ECO:0007669"/>
    <property type="project" value="TreeGrafter"/>
</dbReference>
<evidence type="ECO:0000256" key="3">
    <source>
        <dbReference type="ARBA" id="ARBA00022898"/>
    </source>
</evidence>
<comment type="similarity">
    <text evidence="2 4">Belongs to the class-IV pyridoxal-phosphate-dependent aminotransferase family.</text>
</comment>
<comment type="cofactor">
    <cofactor evidence="1 5">
        <name>pyridoxal 5'-phosphate</name>
        <dbReference type="ChEBI" id="CHEBI:597326"/>
    </cofactor>
</comment>
<reference evidence="6 7" key="1">
    <citation type="submission" date="2020-08" db="EMBL/GenBank/DDBJ databases">
        <title>Sequencing the genomes of 1000 actinobacteria strains.</title>
        <authorList>
            <person name="Klenk H.-P."/>
        </authorList>
    </citation>
    <scope>NUCLEOTIDE SEQUENCE [LARGE SCALE GENOMIC DNA]</scope>
    <source>
        <strain evidence="6 7">DSM 9581</strain>
    </source>
</reference>
<keyword evidence="3 5" id="KW-0663">Pyridoxal phosphate</keyword>
<comment type="caution">
    <text evidence="6">The sequence shown here is derived from an EMBL/GenBank/DDBJ whole genome shotgun (WGS) entry which is preliminary data.</text>
</comment>
<dbReference type="GO" id="GO:0004084">
    <property type="term" value="F:branched-chain-amino-acid transaminase activity"/>
    <property type="evidence" value="ECO:0007669"/>
    <property type="project" value="UniProtKB-EC"/>
</dbReference>
<dbReference type="Gene3D" id="3.30.470.10">
    <property type="match status" value="1"/>
</dbReference>
<gene>
    <name evidence="6" type="ORF">HNR08_003913</name>
</gene>
<dbReference type="Gene3D" id="3.20.10.10">
    <property type="entry name" value="D-amino Acid Aminotransferase, subunit A, domain 2"/>
    <property type="match status" value="1"/>
</dbReference>
<dbReference type="Pfam" id="PF01063">
    <property type="entry name" value="Aminotran_4"/>
    <property type="match status" value="1"/>
</dbReference>
<protein>
    <submittedName>
        <fullName evidence="6">Branched-chain amino acid aminotransferase</fullName>
        <ecNumber evidence="6">2.6.1.42</ecNumber>
    </submittedName>
</protein>
<evidence type="ECO:0000256" key="1">
    <source>
        <dbReference type="ARBA" id="ARBA00001933"/>
    </source>
</evidence>
<dbReference type="InterPro" id="IPR050571">
    <property type="entry name" value="Class-IV_PLP-Dep_Aminotrnsfr"/>
</dbReference>
<dbReference type="PANTHER" id="PTHR42743">
    <property type="entry name" value="AMINO-ACID AMINOTRANSFERASE"/>
    <property type="match status" value="1"/>
</dbReference>
<dbReference type="InterPro" id="IPR036038">
    <property type="entry name" value="Aminotransferase-like"/>
</dbReference>
<dbReference type="InterPro" id="IPR018300">
    <property type="entry name" value="Aminotrans_IV_CS"/>
</dbReference>
<keyword evidence="6" id="KW-0808">Transferase</keyword>
<evidence type="ECO:0000313" key="7">
    <source>
        <dbReference type="Proteomes" id="UP000564629"/>
    </source>
</evidence>
<dbReference type="InterPro" id="IPR043131">
    <property type="entry name" value="BCAT-like_N"/>
</dbReference>
<dbReference type="InterPro" id="IPR043132">
    <property type="entry name" value="BCAT-like_C"/>
</dbReference>
<keyword evidence="6" id="KW-0032">Aminotransferase</keyword>
<dbReference type="FunFam" id="3.20.10.10:FF:000002">
    <property type="entry name" value="D-alanine aminotransferase"/>
    <property type="match status" value="1"/>
</dbReference>
<sequence>MVQDVTSTVFWVNGRLVPEAEATTSARDHGFVVGDGVFEAVKVDRGRIFALTRHLERMARSAAGIGLPGFDVERVRRAAHEVVEANAPLLTSAFDLLRITFTGGPGLLGSGRVDGPPTLVLGVTPGHDPDPETAVITVPYRRNDVGALTGLKTTSYGENVLALAQAHAAGASEAVFANTRGQLCEGTGTNVFVVRGGELLTPPLSSGCLAGVTRALVLEWHGGREADLPYDALRTADEVFLTSTGRDVQPVVAVDGAPVGDGAPGPVTREAARVFAERQREHVDP</sequence>
<dbReference type="RefSeq" id="WP_246803172.1">
    <property type="nucleotide sequence ID" value="NZ_BJVQ01000074.1"/>
</dbReference>
<dbReference type="EMBL" id="JACHDN010000001">
    <property type="protein sequence ID" value="MBB5475177.1"/>
    <property type="molecule type" value="Genomic_DNA"/>
</dbReference>
<evidence type="ECO:0000256" key="2">
    <source>
        <dbReference type="ARBA" id="ARBA00009320"/>
    </source>
</evidence>